<gene>
    <name evidence="1" type="ORF">ACFSUE_05630</name>
</gene>
<evidence type="ECO:0000313" key="1">
    <source>
        <dbReference type="EMBL" id="MFD2693113.1"/>
    </source>
</evidence>
<dbReference type="PANTHER" id="PTHR10000:SF8">
    <property type="entry name" value="HAD SUPERFAMILY HYDROLASE-LIKE, TYPE 3"/>
    <property type="match status" value="1"/>
</dbReference>
<proteinExistence type="predicted"/>
<dbReference type="RefSeq" id="WP_253058497.1">
    <property type="nucleotide sequence ID" value="NZ_JAMXWM010000002.1"/>
</dbReference>
<dbReference type="PANTHER" id="PTHR10000">
    <property type="entry name" value="PHOSPHOSERINE PHOSPHATASE"/>
    <property type="match status" value="1"/>
</dbReference>
<organism evidence="1 2">
    <name type="scientific">Sporolactobacillus shoreicorticis</name>
    <dbReference type="NCBI Taxonomy" id="1923877"/>
    <lineage>
        <taxon>Bacteria</taxon>
        <taxon>Bacillati</taxon>
        <taxon>Bacillota</taxon>
        <taxon>Bacilli</taxon>
        <taxon>Bacillales</taxon>
        <taxon>Sporolactobacillaceae</taxon>
        <taxon>Sporolactobacillus</taxon>
    </lineage>
</organism>
<dbReference type="InterPro" id="IPR006379">
    <property type="entry name" value="HAD-SF_hydro_IIB"/>
</dbReference>
<dbReference type="InterPro" id="IPR000150">
    <property type="entry name" value="Cof"/>
</dbReference>
<dbReference type="NCBIfam" id="TIGR01484">
    <property type="entry name" value="HAD-SF-IIB"/>
    <property type="match status" value="1"/>
</dbReference>
<dbReference type="GO" id="GO:0016787">
    <property type="term" value="F:hydrolase activity"/>
    <property type="evidence" value="ECO:0007669"/>
    <property type="project" value="UniProtKB-KW"/>
</dbReference>
<sequence>MNQRYKLMCIDVDGTLVDSTKNLPDENKKAIQSAHRAGVKIAIASGGSPSAVREVFDSLDIDGYGICLNGAFVKDDDYEVSKYAFNEEQVTTIRALSEQFDVQTFFTTPLLNITNRAVGDSQMNTLQKSVVRQNGLIVCSDQYNLERELNTHIGSILKASIKEPNEDKYRKVRKALERTKLFDVAKSDTDFIDVNMRGVNKSVGVRDLANYLNIDSSAILCVGDNENDIEMIKAAGMGVAMANACAELLKVSDAVTLSNDECGVAKVIYDYILA</sequence>
<dbReference type="InterPro" id="IPR023214">
    <property type="entry name" value="HAD_sf"/>
</dbReference>
<dbReference type="InterPro" id="IPR036412">
    <property type="entry name" value="HAD-like_sf"/>
</dbReference>
<dbReference type="Proteomes" id="UP001597399">
    <property type="component" value="Unassembled WGS sequence"/>
</dbReference>
<dbReference type="SFLD" id="SFLDS00003">
    <property type="entry name" value="Haloacid_Dehalogenase"/>
    <property type="match status" value="1"/>
</dbReference>
<dbReference type="Gene3D" id="3.30.1240.10">
    <property type="match status" value="1"/>
</dbReference>
<dbReference type="EC" id="3.-.-.-" evidence="1"/>
<dbReference type="SFLD" id="SFLDG01140">
    <property type="entry name" value="C2.B:_Phosphomannomutase_and_P"/>
    <property type="match status" value="1"/>
</dbReference>
<dbReference type="EC" id="3.1.3.-" evidence="1"/>
<dbReference type="Pfam" id="PF08282">
    <property type="entry name" value="Hydrolase_3"/>
    <property type="match status" value="1"/>
</dbReference>
<reference evidence="2" key="1">
    <citation type="journal article" date="2019" name="Int. J. Syst. Evol. Microbiol.">
        <title>The Global Catalogue of Microorganisms (GCM) 10K type strain sequencing project: providing services to taxonomists for standard genome sequencing and annotation.</title>
        <authorList>
            <consortium name="The Broad Institute Genomics Platform"/>
            <consortium name="The Broad Institute Genome Sequencing Center for Infectious Disease"/>
            <person name="Wu L."/>
            <person name="Ma J."/>
        </authorList>
    </citation>
    <scope>NUCLEOTIDE SEQUENCE [LARGE SCALE GENOMIC DNA]</scope>
    <source>
        <strain evidence="2">TISTR 2466</strain>
    </source>
</reference>
<comment type="caution">
    <text evidence="1">The sequence shown here is derived from an EMBL/GenBank/DDBJ whole genome shotgun (WGS) entry which is preliminary data.</text>
</comment>
<evidence type="ECO:0000313" key="2">
    <source>
        <dbReference type="Proteomes" id="UP001597399"/>
    </source>
</evidence>
<keyword evidence="1" id="KW-0378">Hydrolase</keyword>
<dbReference type="NCBIfam" id="TIGR00099">
    <property type="entry name" value="Cof-subfamily"/>
    <property type="match status" value="1"/>
</dbReference>
<name>A0ABW5S174_9BACL</name>
<dbReference type="PROSITE" id="PS01229">
    <property type="entry name" value="COF_2"/>
    <property type="match status" value="1"/>
</dbReference>
<dbReference type="SUPFAM" id="SSF56784">
    <property type="entry name" value="HAD-like"/>
    <property type="match status" value="1"/>
</dbReference>
<dbReference type="Gene3D" id="3.40.50.1000">
    <property type="entry name" value="HAD superfamily/HAD-like"/>
    <property type="match status" value="1"/>
</dbReference>
<protein>
    <submittedName>
        <fullName evidence="1">HAD family hydrolase</fullName>
        <ecNumber evidence="1">3.-.-.-</ecNumber>
        <ecNumber evidence="1">3.1.3.-</ecNumber>
    </submittedName>
</protein>
<dbReference type="EMBL" id="JBHUMQ010000015">
    <property type="protein sequence ID" value="MFD2693113.1"/>
    <property type="molecule type" value="Genomic_DNA"/>
</dbReference>
<keyword evidence="2" id="KW-1185">Reference proteome</keyword>
<accession>A0ABW5S174</accession>